<accession>A0A2T4URY1</accession>
<evidence type="ECO:0000256" key="1">
    <source>
        <dbReference type="ARBA" id="ARBA00022448"/>
    </source>
</evidence>
<dbReference type="PROSITE" id="PS00211">
    <property type="entry name" value="ABC_TRANSPORTER_1"/>
    <property type="match status" value="1"/>
</dbReference>
<dbReference type="PROSITE" id="PS50893">
    <property type="entry name" value="ABC_TRANSPORTER_2"/>
    <property type="match status" value="1"/>
</dbReference>
<comment type="caution">
    <text evidence="5">The sequence shown here is derived from an EMBL/GenBank/DDBJ whole genome shotgun (WGS) entry which is preliminary data.</text>
</comment>
<dbReference type="RefSeq" id="WP_055784715.1">
    <property type="nucleotide sequence ID" value="NZ_PZPL01000001.1"/>
</dbReference>
<feature type="domain" description="ABC transporter" evidence="4">
    <location>
        <begin position="20"/>
        <end position="252"/>
    </location>
</feature>
<dbReference type="PANTHER" id="PTHR42788:SF13">
    <property type="entry name" value="ALIPHATIC SULFONATES IMPORT ATP-BINDING PROTEIN SSUB"/>
    <property type="match status" value="1"/>
</dbReference>
<dbReference type="Proteomes" id="UP000241085">
    <property type="component" value="Unassembled WGS sequence"/>
</dbReference>
<reference evidence="5 6" key="1">
    <citation type="submission" date="2018-03" db="EMBL/GenBank/DDBJ databases">
        <title>Bacteriophage NCPPB3778 and a type I-E CRISPR drive the evolution of the US Biological Select Agent, Rathayibacter toxicus.</title>
        <authorList>
            <person name="Davis E.W.II."/>
            <person name="Tabima J.F."/>
            <person name="Weisberg A.J."/>
            <person name="Dantas Lopes L."/>
            <person name="Wiseman M.S."/>
            <person name="Wiseman M.S."/>
            <person name="Pupko T."/>
            <person name="Belcher M.S."/>
            <person name="Sechler A.J."/>
            <person name="Tancos M.A."/>
            <person name="Schroeder B.K."/>
            <person name="Murray T.D."/>
            <person name="Luster D.G."/>
            <person name="Schneider W.L."/>
            <person name="Rogers E."/>
            <person name="Andreote F.D."/>
            <person name="Grunwald N.J."/>
            <person name="Putnam M.L."/>
            <person name="Chang J.H."/>
        </authorList>
    </citation>
    <scope>NUCLEOTIDE SEQUENCE [LARGE SCALE GENOMIC DNA]</scope>
    <source>
        <strain evidence="5 6">DSM 15933</strain>
    </source>
</reference>
<organism evidence="5 6">
    <name type="scientific">Rathayibacter caricis DSM 15933</name>
    <dbReference type="NCBI Taxonomy" id="1328867"/>
    <lineage>
        <taxon>Bacteria</taxon>
        <taxon>Bacillati</taxon>
        <taxon>Actinomycetota</taxon>
        <taxon>Actinomycetes</taxon>
        <taxon>Micrococcales</taxon>
        <taxon>Microbacteriaceae</taxon>
        <taxon>Rathayibacter</taxon>
    </lineage>
</organism>
<evidence type="ECO:0000313" key="6">
    <source>
        <dbReference type="Proteomes" id="UP000241085"/>
    </source>
</evidence>
<evidence type="ECO:0000256" key="3">
    <source>
        <dbReference type="ARBA" id="ARBA00022840"/>
    </source>
</evidence>
<dbReference type="EMBL" id="PZPL01000001">
    <property type="protein sequence ID" value="PTL72289.1"/>
    <property type="molecule type" value="Genomic_DNA"/>
</dbReference>
<dbReference type="SUPFAM" id="SSF52540">
    <property type="entry name" value="P-loop containing nucleoside triphosphate hydrolases"/>
    <property type="match status" value="1"/>
</dbReference>
<dbReference type="GO" id="GO:0005524">
    <property type="term" value="F:ATP binding"/>
    <property type="evidence" value="ECO:0007669"/>
    <property type="project" value="UniProtKB-KW"/>
</dbReference>
<dbReference type="AlphaFoldDB" id="A0A2T4URY1"/>
<dbReference type="CDD" id="cd03293">
    <property type="entry name" value="ABC_NrtD_SsuB_transporters"/>
    <property type="match status" value="1"/>
</dbReference>
<dbReference type="Gene3D" id="3.40.50.300">
    <property type="entry name" value="P-loop containing nucleotide triphosphate hydrolases"/>
    <property type="match status" value="1"/>
</dbReference>
<keyword evidence="6" id="KW-1185">Reference proteome</keyword>
<proteinExistence type="predicted"/>
<protein>
    <submittedName>
        <fullName evidence="5">ABC transporter ATP-binding protein</fullName>
    </submittedName>
</protein>
<keyword evidence="3 5" id="KW-0067">ATP-binding</keyword>
<dbReference type="InterPro" id="IPR017871">
    <property type="entry name" value="ABC_transporter-like_CS"/>
</dbReference>
<dbReference type="Pfam" id="PF00005">
    <property type="entry name" value="ABC_tran"/>
    <property type="match status" value="1"/>
</dbReference>
<sequence length="273" mass="29536">MRETSPIAAPPRGAESTSAVSIRGVEKVFPLGRGRSVQALTGIDIEVAHGEFVAIIGPSGCGKSTILRLAAGLDVATSGTVEVFGDDPHRLARQHRLGVAFQEHALLPWASVRANIALPFQVAGRRIDDARVDELIRLVGLTGFEDARPKQLSGGMRQRASIARALALGPDLLLLDEPFGALDAVTRRRMNAELARIWSEERITTVLITHDVDEALILADRVIVMSGRPGQVRTVRDVSFARPRDAVTTRTPEFHELVDELTALLDGAETVPR</sequence>
<dbReference type="SMART" id="SM00382">
    <property type="entry name" value="AAA"/>
    <property type="match status" value="1"/>
</dbReference>
<dbReference type="InterPro" id="IPR003593">
    <property type="entry name" value="AAA+_ATPase"/>
</dbReference>
<name>A0A2T4URY1_9MICO</name>
<dbReference type="InterPro" id="IPR003439">
    <property type="entry name" value="ABC_transporter-like_ATP-bd"/>
</dbReference>
<evidence type="ECO:0000256" key="2">
    <source>
        <dbReference type="ARBA" id="ARBA00022741"/>
    </source>
</evidence>
<evidence type="ECO:0000313" key="5">
    <source>
        <dbReference type="EMBL" id="PTL72289.1"/>
    </source>
</evidence>
<dbReference type="InterPro" id="IPR027417">
    <property type="entry name" value="P-loop_NTPase"/>
</dbReference>
<evidence type="ECO:0000259" key="4">
    <source>
        <dbReference type="PROSITE" id="PS50893"/>
    </source>
</evidence>
<dbReference type="PANTHER" id="PTHR42788">
    <property type="entry name" value="TAURINE IMPORT ATP-BINDING PROTEIN-RELATED"/>
    <property type="match status" value="1"/>
</dbReference>
<keyword evidence="1" id="KW-0813">Transport</keyword>
<keyword evidence="2" id="KW-0547">Nucleotide-binding</keyword>
<dbReference type="GO" id="GO:0016887">
    <property type="term" value="F:ATP hydrolysis activity"/>
    <property type="evidence" value="ECO:0007669"/>
    <property type="project" value="InterPro"/>
</dbReference>
<gene>
    <name evidence="5" type="ORF">C1I63_05135</name>
</gene>
<dbReference type="InterPro" id="IPR050166">
    <property type="entry name" value="ABC_transporter_ATP-bind"/>
</dbReference>